<gene>
    <name evidence="1" type="ORF">A1359_07305</name>
</gene>
<name>A0A177NF16_9GAMM</name>
<dbReference type="AlphaFoldDB" id="A0A177NF16"/>
<evidence type="ECO:0000313" key="2">
    <source>
        <dbReference type="Proteomes" id="UP000078476"/>
    </source>
</evidence>
<accession>A0A177NF16</accession>
<keyword evidence="2" id="KW-1185">Reference proteome</keyword>
<dbReference type="EMBL" id="LUUI01000095">
    <property type="protein sequence ID" value="OAI16451.1"/>
    <property type="molecule type" value="Genomic_DNA"/>
</dbReference>
<protein>
    <submittedName>
        <fullName evidence="1">Uncharacterized protein</fullName>
    </submittedName>
</protein>
<sequence>MFKYYSILKPPCEKLMLLENKQYILDILIEYFNENDWPVYVNKSKLLDRSSIYPNESYPNIKTVKIERHRAVLGDQYREGLGMNAYKTYWMCYSVNELTRKVIDLGEQPGSYSINMAGLVDKHLDYESFSLNIEPLENGLYRVNELTYNLTKEVTSVDDICNCIFEIIPGHVEYFTICIDSEECFSKVEKDKLISDYESELREQLVEKANELWEDRE</sequence>
<dbReference type="RefSeq" id="WP_066980914.1">
    <property type="nucleotide sequence ID" value="NZ_LUUI01000095.1"/>
</dbReference>
<comment type="caution">
    <text evidence="1">The sequence shown here is derived from an EMBL/GenBank/DDBJ whole genome shotgun (WGS) entry which is preliminary data.</text>
</comment>
<reference evidence="1 2" key="1">
    <citation type="submission" date="2016-03" db="EMBL/GenBank/DDBJ databases">
        <authorList>
            <person name="Ploux O."/>
        </authorList>
    </citation>
    <scope>NUCLEOTIDE SEQUENCE [LARGE SCALE GENOMIC DNA]</scope>
    <source>
        <strain evidence="1 2">R-45370</strain>
    </source>
</reference>
<organism evidence="1 2">
    <name type="scientific">Methylomonas lenta</name>
    <dbReference type="NCBI Taxonomy" id="980561"/>
    <lineage>
        <taxon>Bacteria</taxon>
        <taxon>Pseudomonadati</taxon>
        <taxon>Pseudomonadota</taxon>
        <taxon>Gammaproteobacteria</taxon>
        <taxon>Methylococcales</taxon>
        <taxon>Methylococcaceae</taxon>
        <taxon>Methylomonas</taxon>
    </lineage>
</organism>
<proteinExistence type="predicted"/>
<dbReference type="Proteomes" id="UP000078476">
    <property type="component" value="Unassembled WGS sequence"/>
</dbReference>
<evidence type="ECO:0000313" key="1">
    <source>
        <dbReference type="EMBL" id="OAI16451.1"/>
    </source>
</evidence>